<evidence type="ECO:0000313" key="2">
    <source>
        <dbReference type="EMBL" id="QHT17164.1"/>
    </source>
</evidence>
<feature type="domain" description="S1-like" evidence="1">
    <location>
        <begin position="34"/>
        <end position="103"/>
    </location>
</feature>
<proteinExistence type="predicted"/>
<name>A0A6C0DLN6_9ZZZZ</name>
<dbReference type="PROSITE" id="PS50832">
    <property type="entry name" value="S1_IF1_TYPE"/>
    <property type="match status" value="1"/>
</dbReference>
<dbReference type="Gene3D" id="2.40.50.140">
    <property type="entry name" value="Nucleic acid-binding proteins"/>
    <property type="match status" value="1"/>
</dbReference>
<dbReference type="SMART" id="SM00652">
    <property type="entry name" value="eIF1a"/>
    <property type="match status" value="1"/>
</dbReference>
<dbReference type="EMBL" id="MN739631">
    <property type="protein sequence ID" value="QHT17164.1"/>
    <property type="molecule type" value="Genomic_DNA"/>
</dbReference>
<protein>
    <recommendedName>
        <fullName evidence="1">S1-like domain-containing protein</fullName>
    </recommendedName>
</protein>
<dbReference type="InterPro" id="IPR001253">
    <property type="entry name" value="TIF_eIF-1A"/>
</dbReference>
<dbReference type="GO" id="GO:0003723">
    <property type="term" value="F:RNA binding"/>
    <property type="evidence" value="ECO:0007669"/>
    <property type="project" value="InterPro"/>
</dbReference>
<dbReference type="SUPFAM" id="SSF50249">
    <property type="entry name" value="Nucleic acid-binding proteins"/>
    <property type="match status" value="1"/>
</dbReference>
<accession>A0A6C0DLN6</accession>
<sequence>MVKNTTGGTGTKSLARKHQSKGNNLLRFPECELELFAVVTKMLGNGRCEVFTNDNQQYSGIIRNKFRGRQKRHNIISINSIVLIGLHDWENPVKNSDILSIYNENEIDILLQNPRIDITNLIKKRISGNFNTNAADNNDDVLFTNDIDDDSEEGTNVKINKNKKHEEEFVLDNSEEIDIDDI</sequence>
<dbReference type="AlphaFoldDB" id="A0A6C0DLN6"/>
<dbReference type="PANTHER" id="PTHR21668">
    <property type="entry name" value="EIF-1A"/>
    <property type="match status" value="1"/>
</dbReference>
<evidence type="ECO:0000259" key="1">
    <source>
        <dbReference type="PROSITE" id="PS50832"/>
    </source>
</evidence>
<reference evidence="2" key="1">
    <citation type="journal article" date="2020" name="Nature">
        <title>Giant virus diversity and host interactions through global metagenomics.</title>
        <authorList>
            <person name="Schulz F."/>
            <person name="Roux S."/>
            <person name="Paez-Espino D."/>
            <person name="Jungbluth S."/>
            <person name="Walsh D.A."/>
            <person name="Denef V.J."/>
            <person name="McMahon K.D."/>
            <person name="Konstantinidis K.T."/>
            <person name="Eloe-Fadrosh E.A."/>
            <person name="Kyrpides N.C."/>
            <person name="Woyke T."/>
        </authorList>
    </citation>
    <scope>NUCLEOTIDE SEQUENCE</scope>
    <source>
        <strain evidence="2">GVMAG-M-3300023174-24</strain>
    </source>
</reference>
<dbReference type="InterPro" id="IPR012340">
    <property type="entry name" value="NA-bd_OB-fold"/>
</dbReference>
<dbReference type="GO" id="GO:0003743">
    <property type="term" value="F:translation initiation factor activity"/>
    <property type="evidence" value="ECO:0007669"/>
    <property type="project" value="InterPro"/>
</dbReference>
<organism evidence="2">
    <name type="scientific">viral metagenome</name>
    <dbReference type="NCBI Taxonomy" id="1070528"/>
    <lineage>
        <taxon>unclassified sequences</taxon>
        <taxon>metagenomes</taxon>
        <taxon>organismal metagenomes</taxon>
    </lineage>
</organism>
<dbReference type="InterPro" id="IPR006196">
    <property type="entry name" value="RNA-binding_domain_S1_IF1"/>
</dbReference>